<dbReference type="AlphaFoldDB" id="A0A1B8QB52"/>
<sequence>MFVIMSAAYVGAELEAEIGKIVPCMLPIGNKKLLELQVQAVRERLPDEAIVLALPESYELRIDEQTLVDQLNVRVCAVPDGFEFAAGLLYVLNIECGKDVGTIRVLQGHTLIVDLPTGSDVIAVANRPRLYEWHTEQEQDGVDAVWTGYFCFADLSTLIKSLALSRGKFGKAVQRYRKVRPLASQWVSSWYDCGYINTFFNTRATITTQRAFNSLLIEAGLVTKTSENDHKICAEAMWYTKLAPTLKQFTPQLIDHGTNEAGQAFYRLEYLPLLPLNELLVHGRNALPFWVYIFELLEDYLTLSADSQTLTDAQKQAIQAGSDKLYRDKTLKRLAQFSADTGTDLHVPMRYQGRAVGSIAEICDDCITRALALPYSYATLHGDLCFSNILFDARGQRIKVLDPRGTDVDGNITHLGDQSYDMAKIAHSVIGLYDFIIAGRYQLDQQLTDTGCDVAINFELDPTTRALQNAFMQQYFRQYDKIALMPAVVLLFLSMLPLHSDRPDRQQAMLANALRLYADYVLKKLK</sequence>
<accession>A0A1B8QB52</accession>
<dbReference type="RefSeq" id="WP_067237289.1">
    <property type="nucleotide sequence ID" value="NZ_LZMZ01000029.1"/>
</dbReference>
<comment type="caution">
    <text evidence="1">The sequence shown here is derived from an EMBL/GenBank/DDBJ whole genome shotgun (WGS) entry which is preliminary data.</text>
</comment>
<dbReference type="OrthoDB" id="9814110at2"/>
<name>A0A1B8QB52_9GAMM</name>
<proteinExistence type="predicted"/>
<reference evidence="1 2" key="1">
    <citation type="submission" date="2016-06" db="EMBL/GenBank/DDBJ databases">
        <title>Draft genome of Moraxella atlantae CCUG 66109.</title>
        <authorList>
            <person name="Salva-Serra F."/>
            <person name="Engstrom-Jakobsson H."/>
            <person name="Thorell K."/>
            <person name="Gonzales-Siles L."/>
            <person name="Karlsson R."/>
            <person name="Boulund F."/>
            <person name="Engstrand L."/>
            <person name="Kristiansson E."/>
            <person name="Moore E."/>
        </authorList>
    </citation>
    <scope>NUCLEOTIDE SEQUENCE [LARGE SCALE GENOMIC DNA]</scope>
    <source>
        <strain evidence="1 2">CCUG 66109</strain>
    </source>
</reference>
<gene>
    <name evidence="1" type="ORF">A9308_07825</name>
</gene>
<protein>
    <recommendedName>
        <fullName evidence="3">Aminoglycoside phosphotransferase domain-containing protein</fullName>
    </recommendedName>
</protein>
<evidence type="ECO:0000313" key="2">
    <source>
        <dbReference type="Proteomes" id="UP000092508"/>
    </source>
</evidence>
<dbReference type="Proteomes" id="UP000092508">
    <property type="component" value="Unassembled WGS sequence"/>
</dbReference>
<dbReference type="InterPro" id="IPR011009">
    <property type="entry name" value="Kinase-like_dom_sf"/>
</dbReference>
<organism evidence="1 2">
    <name type="scientific">Faucicola atlantae</name>
    <dbReference type="NCBI Taxonomy" id="34059"/>
    <lineage>
        <taxon>Bacteria</taxon>
        <taxon>Pseudomonadati</taxon>
        <taxon>Pseudomonadota</taxon>
        <taxon>Gammaproteobacteria</taxon>
        <taxon>Moraxellales</taxon>
        <taxon>Moraxellaceae</taxon>
        <taxon>Faucicola</taxon>
    </lineage>
</organism>
<evidence type="ECO:0000313" key="1">
    <source>
        <dbReference type="EMBL" id="OBX76570.1"/>
    </source>
</evidence>
<dbReference type="SUPFAM" id="SSF56112">
    <property type="entry name" value="Protein kinase-like (PK-like)"/>
    <property type="match status" value="1"/>
</dbReference>
<dbReference type="STRING" id="34059.A9308_07825"/>
<evidence type="ECO:0008006" key="3">
    <source>
        <dbReference type="Google" id="ProtNLM"/>
    </source>
</evidence>
<dbReference type="EMBL" id="LZMZ01000029">
    <property type="protein sequence ID" value="OBX76570.1"/>
    <property type="molecule type" value="Genomic_DNA"/>
</dbReference>